<dbReference type="InterPro" id="IPR029753">
    <property type="entry name" value="D-isomer_DH_CS"/>
</dbReference>
<gene>
    <name evidence="7" type="ORF">NT6N_17210</name>
</gene>
<protein>
    <recommendedName>
        <fullName evidence="8">D-2-hydroxyacid dehydrogenase</fullName>
    </recommendedName>
</protein>
<feature type="signal peptide" evidence="4">
    <location>
        <begin position="1"/>
        <end position="30"/>
    </location>
</feature>
<dbReference type="InterPro" id="IPR036291">
    <property type="entry name" value="NAD(P)-bd_dom_sf"/>
</dbReference>
<dbReference type="CDD" id="cd05300">
    <property type="entry name" value="2-Hacid_dh_1"/>
    <property type="match status" value="1"/>
</dbReference>
<sequence length="382" mass="41106">MSGMKLHRRKYSFAAFCSLGAIMLSSTASAEPMKASENKALAEELGSLHNAKIAIKMPDAKKQLTFFAGSISKEDQAKVVRLAPNVRIITGLSPKQALDRATEAHGVDAHLATPEFLAKATNLRWVQVPSAGVDRYLGIKPLIENDDIVMTNARGVHGPAIADHAMAMLLTLTRNLQHYAEMQKQGKWNRRGGGTSQSIALQGKTMLVVGLGGIGSEIAQRANGFGMNVIGTRRSDKPSPDYITKVGKPKDLLAMLPEADVVALAVPLTDETKDLLDAKAFAAMKKGAYLINIARGKVVNTEAMMQSLKSGKLAGACLDVTDPEPLLADHPLWKQANVIITPHIASRAEVTDERRSALLVENLRRFGAGEPLLNCVDKKAGY</sequence>
<keyword evidence="4" id="KW-0732">Signal</keyword>
<evidence type="ECO:0000256" key="1">
    <source>
        <dbReference type="ARBA" id="ARBA00023002"/>
    </source>
</evidence>
<dbReference type="EMBL" id="AP026866">
    <property type="protein sequence ID" value="BDS06681.1"/>
    <property type="molecule type" value="Genomic_DNA"/>
</dbReference>
<dbReference type="Pfam" id="PF00389">
    <property type="entry name" value="2-Hacid_dh"/>
    <property type="match status" value="1"/>
</dbReference>
<evidence type="ECO:0000256" key="2">
    <source>
        <dbReference type="ARBA" id="ARBA00023027"/>
    </source>
</evidence>
<organism evidence="7">
    <name type="scientific">Oceaniferula spumae</name>
    <dbReference type="NCBI Taxonomy" id="2979115"/>
    <lineage>
        <taxon>Bacteria</taxon>
        <taxon>Pseudomonadati</taxon>
        <taxon>Verrucomicrobiota</taxon>
        <taxon>Verrucomicrobiia</taxon>
        <taxon>Verrucomicrobiales</taxon>
        <taxon>Verrucomicrobiaceae</taxon>
        <taxon>Oceaniferula</taxon>
    </lineage>
</organism>
<dbReference type="AlphaFoldDB" id="A0AAT9FL27"/>
<dbReference type="Gene3D" id="3.40.50.720">
    <property type="entry name" value="NAD(P)-binding Rossmann-like Domain"/>
    <property type="match status" value="2"/>
</dbReference>
<feature type="domain" description="D-isomer specific 2-hydroxyacid dehydrogenase catalytic" evidence="5">
    <location>
        <begin position="83"/>
        <end position="376"/>
    </location>
</feature>
<proteinExistence type="inferred from homology"/>
<feature type="domain" description="D-isomer specific 2-hydroxyacid dehydrogenase NAD-binding" evidence="6">
    <location>
        <begin position="166"/>
        <end position="345"/>
    </location>
</feature>
<reference evidence="7" key="1">
    <citation type="submission" date="2024-07" db="EMBL/GenBank/DDBJ databases">
        <title>Complete genome sequence of Verrucomicrobiaceae bacterium NT6N.</title>
        <authorList>
            <person name="Huang C."/>
            <person name="Takami H."/>
            <person name="Hamasaki K."/>
        </authorList>
    </citation>
    <scope>NUCLEOTIDE SEQUENCE</scope>
    <source>
        <strain evidence="7">NT6N</strain>
    </source>
</reference>
<dbReference type="PANTHER" id="PTHR43333">
    <property type="entry name" value="2-HACID_DH_C DOMAIN-CONTAINING PROTEIN"/>
    <property type="match status" value="1"/>
</dbReference>
<evidence type="ECO:0000259" key="6">
    <source>
        <dbReference type="Pfam" id="PF02826"/>
    </source>
</evidence>
<name>A0AAT9FL27_9BACT</name>
<evidence type="ECO:0000313" key="7">
    <source>
        <dbReference type="EMBL" id="BDS06681.1"/>
    </source>
</evidence>
<keyword evidence="2" id="KW-0520">NAD</keyword>
<evidence type="ECO:0000256" key="4">
    <source>
        <dbReference type="SAM" id="SignalP"/>
    </source>
</evidence>
<accession>A0AAT9FL27</accession>
<feature type="chain" id="PRO_5043624979" description="D-2-hydroxyacid dehydrogenase" evidence="4">
    <location>
        <begin position="31"/>
        <end position="382"/>
    </location>
</feature>
<dbReference type="KEGG" id="osu:NT6N_17210"/>
<evidence type="ECO:0000256" key="3">
    <source>
        <dbReference type="RuleBase" id="RU003719"/>
    </source>
</evidence>
<dbReference type="SUPFAM" id="SSF52283">
    <property type="entry name" value="Formate/glycerate dehydrogenase catalytic domain-like"/>
    <property type="match status" value="1"/>
</dbReference>
<evidence type="ECO:0008006" key="8">
    <source>
        <dbReference type="Google" id="ProtNLM"/>
    </source>
</evidence>
<comment type="similarity">
    <text evidence="3">Belongs to the D-isomer specific 2-hydroxyacid dehydrogenase family.</text>
</comment>
<dbReference type="GO" id="GO:0051287">
    <property type="term" value="F:NAD binding"/>
    <property type="evidence" value="ECO:0007669"/>
    <property type="project" value="InterPro"/>
</dbReference>
<evidence type="ECO:0000259" key="5">
    <source>
        <dbReference type="Pfam" id="PF00389"/>
    </source>
</evidence>
<dbReference type="PROSITE" id="PS00671">
    <property type="entry name" value="D_2_HYDROXYACID_DH_3"/>
    <property type="match status" value="1"/>
</dbReference>
<dbReference type="PANTHER" id="PTHR43333:SF1">
    <property type="entry name" value="D-ISOMER SPECIFIC 2-HYDROXYACID DEHYDROGENASE NAD-BINDING DOMAIN-CONTAINING PROTEIN"/>
    <property type="match status" value="1"/>
</dbReference>
<dbReference type="Pfam" id="PF02826">
    <property type="entry name" value="2-Hacid_dh_C"/>
    <property type="match status" value="1"/>
</dbReference>
<dbReference type="InterPro" id="IPR006139">
    <property type="entry name" value="D-isomer_2_OHA_DH_cat_dom"/>
</dbReference>
<keyword evidence="1 3" id="KW-0560">Oxidoreductase</keyword>
<dbReference type="GO" id="GO:0016616">
    <property type="term" value="F:oxidoreductase activity, acting on the CH-OH group of donors, NAD or NADP as acceptor"/>
    <property type="evidence" value="ECO:0007669"/>
    <property type="project" value="InterPro"/>
</dbReference>
<dbReference type="SUPFAM" id="SSF51735">
    <property type="entry name" value="NAD(P)-binding Rossmann-fold domains"/>
    <property type="match status" value="1"/>
</dbReference>
<dbReference type="InterPro" id="IPR006140">
    <property type="entry name" value="D-isomer_DH_NAD-bd"/>
</dbReference>
<dbReference type="FunFam" id="3.40.50.720:FF:000363">
    <property type="entry name" value="D-isomer specific 2-hydroxyacid dehydrogenase"/>
    <property type="match status" value="1"/>
</dbReference>